<dbReference type="EMBL" id="NXLT01000003">
    <property type="protein sequence ID" value="RDU67227.1"/>
    <property type="molecule type" value="Genomic_DNA"/>
</dbReference>
<feature type="transmembrane region" description="Helical" evidence="10">
    <location>
        <begin position="283"/>
        <end position="307"/>
    </location>
</feature>
<evidence type="ECO:0000313" key="11">
    <source>
        <dbReference type="EMBL" id="RDU67227.1"/>
    </source>
</evidence>
<reference evidence="11 12" key="1">
    <citation type="submission" date="2018-04" db="EMBL/GenBank/DDBJ databases">
        <title>Novel Campyloabacter and Helicobacter Species and Strains.</title>
        <authorList>
            <person name="Mannion A.J."/>
            <person name="Shen Z."/>
            <person name="Fox J.G."/>
        </authorList>
    </citation>
    <scope>NUCLEOTIDE SEQUENCE [LARGE SCALE GENOMIC DNA]</scope>
    <source>
        <strain evidence="11 12">MIT 12-6600</strain>
    </source>
</reference>
<comment type="similarity">
    <text evidence="2 9">Belongs to the arsenical resistance-3 (ACR3) (TC 2.A.59) family.</text>
</comment>
<evidence type="ECO:0000256" key="8">
    <source>
        <dbReference type="ARBA" id="ARBA00023136"/>
    </source>
</evidence>
<dbReference type="GO" id="GO:0046685">
    <property type="term" value="P:response to arsenic-containing substance"/>
    <property type="evidence" value="ECO:0007669"/>
    <property type="project" value="UniProtKB-KW"/>
</dbReference>
<keyword evidence="8 9" id="KW-0472">Membrane</keyword>
<dbReference type="GO" id="GO:0015104">
    <property type="term" value="F:antimonite transmembrane transporter activity"/>
    <property type="evidence" value="ECO:0007669"/>
    <property type="project" value="TreeGrafter"/>
</dbReference>
<feature type="transmembrane region" description="Helical" evidence="10">
    <location>
        <begin position="9"/>
        <end position="27"/>
    </location>
</feature>
<comment type="caution">
    <text evidence="11">The sequence shown here is derived from an EMBL/GenBank/DDBJ whole genome shotgun (WGS) entry which is preliminary data.</text>
</comment>
<evidence type="ECO:0000256" key="6">
    <source>
        <dbReference type="ARBA" id="ARBA00022849"/>
    </source>
</evidence>
<keyword evidence="3 9" id="KW-0813">Transport</keyword>
<dbReference type="NCBIfam" id="TIGR00832">
    <property type="entry name" value="acr3"/>
    <property type="match status" value="1"/>
</dbReference>
<dbReference type="FunFam" id="1.20.1530.20:FF:000009">
    <property type="entry name" value="Arsenite transporter, ACR3 family"/>
    <property type="match status" value="1"/>
</dbReference>
<feature type="transmembrane region" description="Helical" evidence="10">
    <location>
        <begin position="253"/>
        <end position="271"/>
    </location>
</feature>
<feature type="transmembrane region" description="Helical" evidence="10">
    <location>
        <begin position="185"/>
        <end position="204"/>
    </location>
</feature>
<evidence type="ECO:0000256" key="7">
    <source>
        <dbReference type="ARBA" id="ARBA00022989"/>
    </source>
</evidence>
<dbReference type="Proteomes" id="UP000256514">
    <property type="component" value="Unassembled WGS sequence"/>
</dbReference>
<keyword evidence="4 9" id="KW-1003">Cell membrane</keyword>
<dbReference type="GO" id="GO:0015105">
    <property type="term" value="F:arsenite transmembrane transporter activity"/>
    <property type="evidence" value="ECO:0007669"/>
    <property type="project" value="TreeGrafter"/>
</dbReference>
<keyword evidence="5 9" id="KW-0812">Transmembrane</keyword>
<feature type="transmembrane region" description="Helical" evidence="10">
    <location>
        <begin position="75"/>
        <end position="99"/>
    </location>
</feature>
<gene>
    <name evidence="11" type="primary">arsB</name>
    <name evidence="11" type="ORF">CQA54_04365</name>
</gene>
<dbReference type="AlphaFoldDB" id="A0A3D8IPL2"/>
<evidence type="ECO:0000256" key="10">
    <source>
        <dbReference type="SAM" id="Phobius"/>
    </source>
</evidence>
<comment type="subcellular location">
    <subcellularLocation>
        <location evidence="1 9">Cell membrane</location>
        <topology evidence="1 9">Multi-pass membrane protein</topology>
    </subcellularLocation>
</comment>
<sequence length="338" mass="38408">MLDIVDRFLSLWIFLAMAAGLLLGYLVPNINNFWAIFEYNSLNMLLVACLIIMMYPPLAKVEYAKMLQVFDDKKILAFSLFLNWIVGPTLMFILAYIFLRDYPEYMQGVIIIGLARCVAMVVVWSDLAKANREYTSALVAFNSVFQILFFGILAYFYLDFLPSILGIKMENSSIDISISAISKNVFIYLGIPFVLGFLSRFVLLKTKGASWYETKFLPFISPLTLITLLFTILMMCSYKSDAIFTLPLDTLKIALPLILYFVCMFFFSWFISRKNKINYEKTCSISFSASGNNFELAIAICIASFGIASPQSFGAIIGPLVEVPVLVLLVKWALRNRY</sequence>
<dbReference type="Pfam" id="PF01758">
    <property type="entry name" value="SBF"/>
    <property type="match status" value="1"/>
</dbReference>
<protein>
    <submittedName>
        <fullName evidence="11">Arsenical-resistance protein</fullName>
    </submittedName>
</protein>
<evidence type="ECO:0000256" key="1">
    <source>
        <dbReference type="ARBA" id="ARBA00004651"/>
    </source>
</evidence>
<feature type="transmembrane region" description="Helical" evidence="10">
    <location>
        <begin position="137"/>
        <end position="158"/>
    </location>
</feature>
<proteinExistence type="inferred from homology"/>
<dbReference type="InterPro" id="IPR004706">
    <property type="entry name" value="Arsenical-R_Acr3"/>
</dbReference>
<dbReference type="PIRSF" id="PIRSF005508">
    <property type="entry name" value="Acr3"/>
    <property type="match status" value="1"/>
</dbReference>
<dbReference type="PANTHER" id="PTHR43057">
    <property type="entry name" value="ARSENITE EFFLUX TRANSPORTER"/>
    <property type="match status" value="1"/>
</dbReference>
<accession>A0A3D8IPL2</accession>
<dbReference type="OrthoDB" id="5290400at2"/>
<feature type="transmembrane region" description="Helical" evidence="10">
    <location>
        <begin position="313"/>
        <end position="334"/>
    </location>
</feature>
<dbReference type="GO" id="GO:0015297">
    <property type="term" value="F:antiporter activity"/>
    <property type="evidence" value="ECO:0007669"/>
    <property type="project" value="UniProtKB-UniRule"/>
</dbReference>
<dbReference type="InterPro" id="IPR038770">
    <property type="entry name" value="Na+/solute_symporter_sf"/>
</dbReference>
<dbReference type="PANTHER" id="PTHR43057:SF1">
    <property type="entry name" value="ARSENICAL-RESISTANCE PROTEIN 3"/>
    <property type="match status" value="1"/>
</dbReference>
<feature type="transmembrane region" description="Helical" evidence="10">
    <location>
        <begin position="216"/>
        <end position="233"/>
    </location>
</feature>
<evidence type="ECO:0000256" key="4">
    <source>
        <dbReference type="ARBA" id="ARBA00022475"/>
    </source>
</evidence>
<evidence type="ECO:0000256" key="9">
    <source>
        <dbReference type="PIRNR" id="PIRNR005508"/>
    </source>
</evidence>
<keyword evidence="12" id="KW-1185">Reference proteome</keyword>
<keyword evidence="7 9" id="KW-1133">Transmembrane helix</keyword>
<name>A0A3D8IPL2_9HELI</name>
<keyword evidence="6" id="KW-0059">Arsenical resistance</keyword>
<organism evidence="11 12">
    <name type="scientific">Helicobacter equorum</name>
    <dbReference type="NCBI Taxonomy" id="361872"/>
    <lineage>
        <taxon>Bacteria</taxon>
        <taxon>Pseudomonadati</taxon>
        <taxon>Campylobacterota</taxon>
        <taxon>Epsilonproteobacteria</taxon>
        <taxon>Campylobacterales</taxon>
        <taxon>Helicobacteraceae</taxon>
        <taxon>Helicobacter</taxon>
    </lineage>
</organism>
<evidence type="ECO:0000313" key="12">
    <source>
        <dbReference type="Proteomes" id="UP000256514"/>
    </source>
</evidence>
<evidence type="ECO:0000256" key="2">
    <source>
        <dbReference type="ARBA" id="ARBA00010110"/>
    </source>
</evidence>
<dbReference type="RefSeq" id="WP_115570951.1">
    <property type="nucleotide sequence ID" value="NZ_NXLT01000003.1"/>
</dbReference>
<evidence type="ECO:0000256" key="5">
    <source>
        <dbReference type="ARBA" id="ARBA00022692"/>
    </source>
</evidence>
<feature type="transmembrane region" description="Helical" evidence="10">
    <location>
        <begin position="105"/>
        <end position="125"/>
    </location>
</feature>
<dbReference type="InterPro" id="IPR002657">
    <property type="entry name" value="BilAc:Na_symport/Acr3"/>
</dbReference>
<feature type="transmembrane region" description="Helical" evidence="10">
    <location>
        <begin position="33"/>
        <end position="55"/>
    </location>
</feature>
<dbReference type="Gene3D" id="1.20.1530.20">
    <property type="match status" value="1"/>
</dbReference>
<evidence type="ECO:0000256" key="3">
    <source>
        <dbReference type="ARBA" id="ARBA00022448"/>
    </source>
</evidence>
<dbReference type="GO" id="GO:0005886">
    <property type="term" value="C:plasma membrane"/>
    <property type="evidence" value="ECO:0007669"/>
    <property type="project" value="UniProtKB-SubCell"/>
</dbReference>